<keyword evidence="1" id="KW-0732">Signal</keyword>
<feature type="signal peptide" evidence="1">
    <location>
        <begin position="1"/>
        <end position="22"/>
    </location>
</feature>
<feature type="chain" id="PRO_5045887339" evidence="1">
    <location>
        <begin position="23"/>
        <end position="427"/>
    </location>
</feature>
<organism evidence="2 3">
    <name type="scientific">Deinococcus oregonensis</name>
    <dbReference type="NCBI Taxonomy" id="1805970"/>
    <lineage>
        <taxon>Bacteria</taxon>
        <taxon>Thermotogati</taxon>
        <taxon>Deinococcota</taxon>
        <taxon>Deinococci</taxon>
        <taxon>Deinococcales</taxon>
        <taxon>Deinococcaceae</taxon>
        <taxon>Deinococcus</taxon>
    </lineage>
</organism>
<evidence type="ECO:0000313" key="3">
    <source>
        <dbReference type="Proteomes" id="UP001589733"/>
    </source>
</evidence>
<dbReference type="Pfam" id="PF13416">
    <property type="entry name" value="SBP_bac_8"/>
    <property type="match status" value="1"/>
</dbReference>
<dbReference type="SUPFAM" id="SSF53850">
    <property type="entry name" value="Periplasmic binding protein-like II"/>
    <property type="match status" value="1"/>
</dbReference>
<keyword evidence="3" id="KW-1185">Reference proteome</keyword>
<dbReference type="InterPro" id="IPR006059">
    <property type="entry name" value="SBP"/>
</dbReference>
<sequence length="427" mass="45242">MKRTLIGFSLLAASALATSASAQTTITFWDLLGGGDGARMQQIVDGFNKSQTAYKVQRTTLAWGVPYYTKVRTSSAVGQGPDVAILHLSRLSGWADAKILRPIAPAELSGVGMKPSGFFPKLWSASNYKGQNYAIPLDTHPMVLYYNKDLLAKAGLMGADGMPKPINSIATFEAAMAAIKKTGALPVSFETGPNAYMPWRLWLALIGQQGGSIIENNKVTYGKLGASTLATISDWGKKGYVGKNVDYPTSVAQFMNGKAAFMLNGAWEVPTLVDGAKSGKIKFGYGVMPVPKLYATQNTWADSHAFVIPNNVGKPIAGEKLKGALQFLAYANKNAMIWASGGLVPANLGVANSAAYKAMKPNSDYAAVAAQNVTYDPTGWYSGAAGPLEAASAKYFPAAMNGQLSVERAMSLFEADVNKLLVAAPKP</sequence>
<dbReference type="Gene3D" id="3.40.190.10">
    <property type="entry name" value="Periplasmic binding protein-like II"/>
    <property type="match status" value="1"/>
</dbReference>
<evidence type="ECO:0000313" key="2">
    <source>
        <dbReference type="EMBL" id="MFB9993172.1"/>
    </source>
</evidence>
<dbReference type="PANTHER" id="PTHR43649:SF14">
    <property type="entry name" value="BLR3389 PROTEIN"/>
    <property type="match status" value="1"/>
</dbReference>
<evidence type="ECO:0000256" key="1">
    <source>
        <dbReference type="SAM" id="SignalP"/>
    </source>
</evidence>
<dbReference type="InterPro" id="IPR050490">
    <property type="entry name" value="Bact_solute-bd_prot1"/>
</dbReference>
<name>A0ABV6B1R9_9DEIO</name>
<proteinExistence type="predicted"/>
<gene>
    <name evidence="2" type="ORF">ACFFLM_14460</name>
</gene>
<dbReference type="PANTHER" id="PTHR43649">
    <property type="entry name" value="ARABINOSE-BINDING PROTEIN-RELATED"/>
    <property type="match status" value="1"/>
</dbReference>
<reference evidence="2 3" key="1">
    <citation type="submission" date="2024-09" db="EMBL/GenBank/DDBJ databases">
        <authorList>
            <person name="Sun Q."/>
            <person name="Mori K."/>
        </authorList>
    </citation>
    <scope>NUCLEOTIDE SEQUENCE [LARGE SCALE GENOMIC DNA]</scope>
    <source>
        <strain evidence="2 3">JCM 13503</strain>
    </source>
</reference>
<accession>A0ABV6B1R9</accession>
<protein>
    <submittedName>
        <fullName evidence="2">Extracellular solute-binding protein</fullName>
    </submittedName>
</protein>
<dbReference type="RefSeq" id="WP_380011472.1">
    <property type="nucleotide sequence ID" value="NZ_JBHLYR010000045.1"/>
</dbReference>
<dbReference type="Proteomes" id="UP001589733">
    <property type="component" value="Unassembled WGS sequence"/>
</dbReference>
<comment type="caution">
    <text evidence="2">The sequence shown here is derived from an EMBL/GenBank/DDBJ whole genome shotgun (WGS) entry which is preliminary data.</text>
</comment>
<dbReference type="EMBL" id="JBHLYR010000045">
    <property type="protein sequence ID" value="MFB9993172.1"/>
    <property type="molecule type" value="Genomic_DNA"/>
</dbReference>